<keyword evidence="2" id="KW-0808">Transferase</keyword>
<dbReference type="Proteomes" id="UP000198510">
    <property type="component" value="Unassembled WGS sequence"/>
</dbReference>
<evidence type="ECO:0000256" key="1">
    <source>
        <dbReference type="ARBA" id="ARBA00009460"/>
    </source>
</evidence>
<sequence length="294" mass="33385">MNMMQAYLLSLLRDHLGTAVDWQGSESLAGGCINHASRVQTTRGTFFAKWNDHLPYPDMFVREAESLRELRKATATLAIPEVLVATSPENDHPAVLITEFLPSRSASADDHAQLGRGLAELHRHQQTQFGFYHDNYCGATRQDNRWHEDWIHFYGQQRIGHLVEAIRAKGGMTSEEASLYERLIGLLPQWIAHRPVPSLTHGDLWSGNYLFTTQGPALIDPASSYADRECDLALMAMFGGFSSRVWEVYQATWPLPSGWKERQPLYMLYHYLNHQYLFGGGYGAQALRIARSYL</sequence>
<comment type="similarity">
    <text evidence="1 2">Belongs to the fructosamine kinase family.</text>
</comment>
<accession>A0A1G9B1A6</accession>
<reference evidence="3 4" key="1">
    <citation type="submission" date="2016-10" db="EMBL/GenBank/DDBJ databases">
        <authorList>
            <person name="de Groot N.N."/>
        </authorList>
    </citation>
    <scope>NUCLEOTIDE SEQUENCE [LARGE SCALE GENOMIC DNA]</scope>
    <source>
        <strain evidence="3 4">DSM 25186</strain>
    </source>
</reference>
<keyword evidence="4" id="KW-1185">Reference proteome</keyword>
<dbReference type="GO" id="GO:0016301">
    <property type="term" value="F:kinase activity"/>
    <property type="evidence" value="ECO:0007669"/>
    <property type="project" value="UniProtKB-UniRule"/>
</dbReference>
<protein>
    <submittedName>
        <fullName evidence="3">Fructosamine-3-kinase</fullName>
    </submittedName>
</protein>
<dbReference type="OrthoDB" id="5291879at2"/>
<evidence type="ECO:0000256" key="2">
    <source>
        <dbReference type="PIRNR" id="PIRNR006221"/>
    </source>
</evidence>
<dbReference type="Gene3D" id="3.90.1200.10">
    <property type="match status" value="1"/>
</dbReference>
<name>A0A1G9B1A6_9BACT</name>
<dbReference type="AlphaFoldDB" id="A0A1G9B1A6"/>
<dbReference type="PANTHER" id="PTHR12149">
    <property type="entry name" value="FRUCTOSAMINE 3 KINASE-RELATED PROTEIN"/>
    <property type="match status" value="1"/>
</dbReference>
<organism evidence="3 4">
    <name type="scientific">Catalinimonas alkaloidigena</name>
    <dbReference type="NCBI Taxonomy" id="1075417"/>
    <lineage>
        <taxon>Bacteria</taxon>
        <taxon>Pseudomonadati</taxon>
        <taxon>Bacteroidota</taxon>
        <taxon>Cytophagia</taxon>
        <taxon>Cytophagales</taxon>
        <taxon>Catalimonadaceae</taxon>
        <taxon>Catalinimonas</taxon>
    </lineage>
</organism>
<dbReference type="EMBL" id="FNFO01000002">
    <property type="protein sequence ID" value="SDK33307.1"/>
    <property type="molecule type" value="Genomic_DNA"/>
</dbReference>
<dbReference type="Gene3D" id="3.30.200.20">
    <property type="entry name" value="Phosphorylase Kinase, domain 1"/>
    <property type="match status" value="1"/>
</dbReference>
<dbReference type="InterPro" id="IPR016477">
    <property type="entry name" value="Fructo-/Ketosamine-3-kinase"/>
</dbReference>
<evidence type="ECO:0000313" key="4">
    <source>
        <dbReference type="Proteomes" id="UP000198510"/>
    </source>
</evidence>
<gene>
    <name evidence="3" type="ORF">SAMN05421823_102475</name>
</gene>
<dbReference type="SUPFAM" id="SSF56112">
    <property type="entry name" value="Protein kinase-like (PK-like)"/>
    <property type="match status" value="1"/>
</dbReference>
<dbReference type="InterPro" id="IPR011009">
    <property type="entry name" value="Kinase-like_dom_sf"/>
</dbReference>
<proteinExistence type="inferred from homology"/>
<dbReference type="PANTHER" id="PTHR12149:SF8">
    <property type="entry name" value="PROTEIN-RIBULOSAMINE 3-KINASE"/>
    <property type="match status" value="1"/>
</dbReference>
<evidence type="ECO:0000313" key="3">
    <source>
        <dbReference type="EMBL" id="SDK33307.1"/>
    </source>
</evidence>
<dbReference type="STRING" id="1075417.SAMN05421823_102475"/>
<dbReference type="Pfam" id="PF03881">
    <property type="entry name" value="Fructosamin_kin"/>
    <property type="match status" value="1"/>
</dbReference>
<dbReference type="PIRSF" id="PIRSF006221">
    <property type="entry name" value="Ketosamine-3-kinase"/>
    <property type="match status" value="1"/>
</dbReference>
<keyword evidence="2 3" id="KW-0418">Kinase</keyword>